<dbReference type="SUPFAM" id="SSF51905">
    <property type="entry name" value="FAD/NAD(P)-binding domain"/>
    <property type="match status" value="1"/>
</dbReference>
<gene>
    <name evidence="8" type="ORF">GT347_10845</name>
</gene>
<feature type="domain" description="Glucose-methanol-choline oxidoreductase C-terminal" evidence="7">
    <location>
        <begin position="414"/>
        <end position="538"/>
    </location>
</feature>
<dbReference type="InterPro" id="IPR007867">
    <property type="entry name" value="GMC_OxRtase_C"/>
</dbReference>
<keyword evidence="5" id="KW-0560">Oxidoreductase</keyword>
<dbReference type="GO" id="GO:0016614">
    <property type="term" value="F:oxidoreductase activity, acting on CH-OH group of donors"/>
    <property type="evidence" value="ECO:0007669"/>
    <property type="project" value="InterPro"/>
</dbReference>
<accession>A0A857J6N0</accession>
<feature type="domain" description="FAD dependent oxidoreductase" evidence="6">
    <location>
        <begin position="17"/>
        <end position="234"/>
    </location>
</feature>
<dbReference type="AlphaFoldDB" id="A0A857J6N0"/>
<dbReference type="Pfam" id="PF01266">
    <property type="entry name" value="DAO"/>
    <property type="match status" value="1"/>
</dbReference>
<reference evidence="8 9" key="1">
    <citation type="submission" date="2020-01" db="EMBL/GenBank/DDBJ databases">
        <title>Genome sequencing of strain KACC 21265.</title>
        <authorList>
            <person name="Heo J."/>
            <person name="Kim S.-J."/>
            <person name="Kim J.-S."/>
            <person name="Hong S.-B."/>
            <person name="Kwon S.-W."/>
        </authorList>
    </citation>
    <scope>NUCLEOTIDE SEQUENCE [LARGE SCALE GENOMIC DNA]</scope>
    <source>
        <strain evidence="8 9">KACC 21265</strain>
    </source>
</reference>
<dbReference type="SUPFAM" id="SSF54373">
    <property type="entry name" value="FAD-linked reductases, C-terminal domain"/>
    <property type="match status" value="1"/>
</dbReference>
<keyword evidence="3" id="KW-0285">Flavoprotein</keyword>
<keyword evidence="9" id="KW-1185">Reference proteome</keyword>
<dbReference type="Gene3D" id="3.50.50.60">
    <property type="entry name" value="FAD/NAD(P)-binding domain"/>
    <property type="match status" value="2"/>
</dbReference>
<protein>
    <submittedName>
        <fullName evidence="8">FAD-dependent oxidoreductase</fullName>
    </submittedName>
</protein>
<evidence type="ECO:0000313" key="9">
    <source>
        <dbReference type="Proteomes" id="UP000464787"/>
    </source>
</evidence>
<evidence type="ECO:0000313" key="8">
    <source>
        <dbReference type="EMBL" id="QHI98448.1"/>
    </source>
</evidence>
<evidence type="ECO:0000256" key="1">
    <source>
        <dbReference type="ARBA" id="ARBA00001974"/>
    </source>
</evidence>
<dbReference type="PANTHER" id="PTHR42784">
    <property type="entry name" value="PYRANOSE 2-OXIDASE"/>
    <property type="match status" value="1"/>
</dbReference>
<sequence length="566" mass="62078">MIIEASSVADGTQLETDICIVGAGIAGISMALRLAARGRRILLLESGHLGYDEATQALYRGSVADENLHSPPDKYRQRRFGGASAIWGGRCMPFDPLDFDARPHVPHSGWPIGYETLEPYYRDANRLAEAGTFEYDAERAFGPEAAPMIRGFGSEVLRTDGIERFSCPTNFAARYRQRLELADDIQVLLGANCTGIGLDAAGTRVRGVEVATLAGRRFCVTPRQTVLAMGGLETARLLLASRDVVPAGIGNQHDVVGRYYMCHIAGNVGTLAVQGEPDRVRHGYERSPEGIYCRRRLSLTAAEQSRLGVANMVARLHFPRITDPAHGSAVLSGLFMARQLISYEYGKRLKDSAPQSLSSRARHLWNIVSGPLDTSGFLWHWLTRRSLAVRKFPSVILRNRHNRFSLEVHGEQMPHPDSRVTLGDEVDALGMPRIRIDWRYSPADIESVRNTLKAFQREFARSGIASFDYDDRQLEQDLTRFGAYGGHHIGTARMGLDPRSSVVDANCKVHSVGNLFIAGSAVFPTSSQANPTLTLLALSLRLADHLAPPARADAGIRGARARAVAT</sequence>
<evidence type="ECO:0000256" key="2">
    <source>
        <dbReference type="ARBA" id="ARBA00010790"/>
    </source>
</evidence>
<dbReference type="InterPro" id="IPR006076">
    <property type="entry name" value="FAD-dep_OxRdtase"/>
</dbReference>
<dbReference type="KEGG" id="xyk:GT347_10845"/>
<evidence type="ECO:0000259" key="6">
    <source>
        <dbReference type="Pfam" id="PF01266"/>
    </source>
</evidence>
<dbReference type="PANTHER" id="PTHR42784:SF1">
    <property type="entry name" value="PYRANOSE 2-OXIDASE"/>
    <property type="match status" value="1"/>
</dbReference>
<comment type="similarity">
    <text evidence="2">Belongs to the GMC oxidoreductase family.</text>
</comment>
<organism evidence="8 9">
    <name type="scientific">Xylophilus rhododendri</name>
    <dbReference type="NCBI Taxonomy" id="2697032"/>
    <lineage>
        <taxon>Bacteria</taxon>
        <taxon>Pseudomonadati</taxon>
        <taxon>Pseudomonadota</taxon>
        <taxon>Betaproteobacteria</taxon>
        <taxon>Burkholderiales</taxon>
        <taxon>Xylophilus</taxon>
    </lineage>
</organism>
<dbReference type="InterPro" id="IPR036188">
    <property type="entry name" value="FAD/NAD-bd_sf"/>
</dbReference>
<evidence type="ECO:0000256" key="4">
    <source>
        <dbReference type="ARBA" id="ARBA00022827"/>
    </source>
</evidence>
<name>A0A857J6N0_9BURK</name>
<keyword evidence="4" id="KW-0274">FAD</keyword>
<dbReference type="InterPro" id="IPR051473">
    <property type="entry name" value="P2Ox-like"/>
</dbReference>
<dbReference type="RefSeq" id="WP_160551965.1">
    <property type="nucleotide sequence ID" value="NZ_CP047650.1"/>
</dbReference>
<proteinExistence type="inferred from homology"/>
<dbReference type="Pfam" id="PF05199">
    <property type="entry name" value="GMC_oxred_C"/>
    <property type="match status" value="1"/>
</dbReference>
<evidence type="ECO:0000256" key="3">
    <source>
        <dbReference type="ARBA" id="ARBA00022630"/>
    </source>
</evidence>
<evidence type="ECO:0000259" key="7">
    <source>
        <dbReference type="Pfam" id="PF05199"/>
    </source>
</evidence>
<evidence type="ECO:0000256" key="5">
    <source>
        <dbReference type="ARBA" id="ARBA00023002"/>
    </source>
</evidence>
<dbReference type="Proteomes" id="UP000464787">
    <property type="component" value="Chromosome"/>
</dbReference>
<comment type="cofactor">
    <cofactor evidence="1">
        <name>FAD</name>
        <dbReference type="ChEBI" id="CHEBI:57692"/>
    </cofactor>
</comment>
<dbReference type="EMBL" id="CP047650">
    <property type="protein sequence ID" value="QHI98448.1"/>
    <property type="molecule type" value="Genomic_DNA"/>
</dbReference>